<feature type="compositionally biased region" description="Polar residues" evidence="1">
    <location>
        <begin position="15"/>
        <end position="29"/>
    </location>
</feature>
<evidence type="ECO:0000313" key="2">
    <source>
        <dbReference type="EMBL" id="RNA35833.1"/>
    </source>
</evidence>
<organism evidence="2 3">
    <name type="scientific">Brachionus plicatilis</name>
    <name type="common">Marine rotifer</name>
    <name type="synonym">Brachionus muelleri</name>
    <dbReference type="NCBI Taxonomy" id="10195"/>
    <lineage>
        <taxon>Eukaryota</taxon>
        <taxon>Metazoa</taxon>
        <taxon>Spiralia</taxon>
        <taxon>Gnathifera</taxon>
        <taxon>Rotifera</taxon>
        <taxon>Eurotatoria</taxon>
        <taxon>Monogononta</taxon>
        <taxon>Pseudotrocha</taxon>
        <taxon>Ploima</taxon>
        <taxon>Brachionidae</taxon>
        <taxon>Brachionus</taxon>
    </lineage>
</organism>
<dbReference type="EMBL" id="REGN01001283">
    <property type="protein sequence ID" value="RNA35833.1"/>
    <property type="molecule type" value="Genomic_DNA"/>
</dbReference>
<protein>
    <submittedName>
        <fullName evidence="2">Uncharacterized protein</fullName>
    </submittedName>
</protein>
<dbReference type="Proteomes" id="UP000276133">
    <property type="component" value="Unassembled WGS sequence"/>
</dbReference>
<name>A0A3M7SJ77_BRAPC</name>
<accession>A0A3M7SJ77</accession>
<feature type="region of interest" description="Disordered" evidence="1">
    <location>
        <begin position="15"/>
        <end position="36"/>
    </location>
</feature>
<proteinExistence type="predicted"/>
<reference evidence="2 3" key="1">
    <citation type="journal article" date="2018" name="Sci. Rep.">
        <title>Genomic signatures of local adaptation to the degree of environmental predictability in rotifers.</title>
        <authorList>
            <person name="Franch-Gras L."/>
            <person name="Hahn C."/>
            <person name="Garcia-Roger E.M."/>
            <person name="Carmona M.J."/>
            <person name="Serra M."/>
            <person name="Gomez A."/>
        </authorList>
    </citation>
    <scope>NUCLEOTIDE SEQUENCE [LARGE SCALE GENOMIC DNA]</scope>
    <source>
        <strain evidence="2">HYR1</strain>
    </source>
</reference>
<dbReference type="AlphaFoldDB" id="A0A3M7SJ77"/>
<evidence type="ECO:0000256" key="1">
    <source>
        <dbReference type="SAM" id="MobiDB-lite"/>
    </source>
</evidence>
<gene>
    <name evidence="2" type="ORF">BpHYR1_022673</name>
</gene>
<sequence>MMPKIWEQCINFSLQSTQKGTRQHPNQSPIKHRPPAMSHVKTPDWYLTLAYTFFYFKKKLLMRNFIKYHRTMLDLGLLESLTRGYGNRTKNFTIN</sequence>
<comment type="caution">
    <text evidence="2">The sequence shown here is derived from an EMBL/GenBank/DDBJ whole genome shotgun (WGS) entry which is preliminary data.</text>
</comment>
<evidence type="ECO:0000313" key="3">
    <source>
        <dbReference type="Proteomes" id="UP000276133"/>
    </source>
</evidence>
<keyword evidence="3" id="KW-1185">Reference proteome</keyword>